<feature type="zinc finger region" description="C3H1-type" evidence="4">
    <location>
        <begin position="278"/>
        <end position="306"/>
    </location>
</feature>
<feature type="compositionally biased region" description="Acidic residues" evidence="5">
    <location>
        <begin position="442"/>
        <end position="458"/>
    </location>
</feature>
<dbReference type="CDD" id="cd16539">
    <property type="entry name" value="RING-HC_RNF113A_B"/>
    <property type="match status" value="1"/>
</dbReference>
<feature type="compositionally biased region" description="Basic and acidic residues" evidence="5">
    <location>
        <begin position="34"/>
        <end position="52"/>
    </location>
</feature>
<dbReference type="InterPro" id="IPR001841">
    <property type="entry name" value="Znf_RING"/>
</dbReference>
<reference evidence="8 9" key="1">
    <citation type="submission" date="2024-10" db="EMBL/GenBank/DDBJ databases">
        <authorList>
            <person name="Kim D."/>
        </authorList>
    </citation>
    <scope>NUCLEOTIDE SEQUENCE [LARGE SCALE GENOMIC DNA]</scope>
    <source>
        <strain evidence="8">BH-2024</strain>
    </source>
</reference>
<dbReference type="InterPro" id="IPR017907">
    <property type="entry name" value="Znf_RING_CS"/>
</dbReference>
<keyword evidence="2 4" id="KW-0863">Zinc-finger</keyword>
<dbReference type="Pfam" id="PF13920">
    <property type="entry name" value="zf-C3HC4_3"/>
    <property type="match status" value="1"/>
</dbReference>
<dbReference type="GO" id="GO:0008270">
    <property type="term" value="F:zinc ion binding"/>
    <property type="evidence" value="ECO:0007669"/>
    <property type="project" value="UniProtKB-KW"/>
</dbReference>
<dbReference type="EMBL" id="JBICBT010000439">
    <property type="protein sequence ID" value="KAL3113701.1"/>
    <property type="molecule type" value="Genomic_DNA"/>
</dbReference>
<keyword evidence="9" id="KW-1185">Reference proteome</keyword>
<keyword evidence="3 4" id="KW-0862">Zinc</keyword>
<feature type="compositionally biased region" description="Basic and acidic residues" evidence="5">
    <location>
        <begin position="62"/>
        <end position="75"/>
    </location>
</feature>
<accession>A0ABD2LET3</accession>
<dbReference type="Proteomes" id="UP001620626">
    <property type="component" value="Unassembled WGS sequence"/>
</dbReference>
<dbReference type="InterPro" id="IPR036855">
    <property type="entry name" value="Znf_CCCH_sf"/>
</dbReference>
<dbReference type="Gene3D" id="4.10.1000.10">
    <property type="entry name" value="Zinc finger, CCCH-type"/>
    <property type="match status" value="1"/>
</dbReference>
<feature type="compositionally biased region" description="Basic residues" evidence="5">
    <location>
        <begin position="102"/>
        <end position="121"/>
    </location>
</feature>
<dbReference type="SMART" id="SM00356">
    <property type="entry name" value="ZnF_C3H1"/>
    <property type="match status" value="1"/>
</dbReference>
<feature type="compositionally biased region" description="Acidic residues" evidence="5">
    <location>
        <begin position="419"/>
        <end position="431"/>
    </location>
</feature>
<organism evidence="8 9">
    <name type="scientific">Heterodera trifolii</name>
    <dbReference type="NCBI Taxonomy" id="157864"/>
    <lineage>
        <taxon>Eukaryota</taxon>
        <taxon>Metazoa</taxon>
        <taxon>Ecdysozoa</taxon>
        <taxon>Nematoda</taxon>
        <taxon>Chromadorea</taxon>
        <taxon>Rhabditida</taxon>
        <taxon>Tylenchina</taxon>
        <taxon>Tylenchomorpha</taxon>
        <taxon>Tylenchoidea</taxon>
        <taxon>Heteroderidae</taxon>
        <taxon>Heteroderinae</taxon>
        <taxon>Heterodera</taxon>
    </lineage>
</organism>
<feature type="compositionally biased region" description="Basic and acidic residues" evidence="5">
    <location>
        <begin position="190"/>
        <end position="225"/>
    </location>
</feature>
<dbReference type="PROSITE" id="PS00518">
    <property type="entry name" value="ZF_RING_1"/>
    <property type="match status" value="1"/>
</dbReference>
<gene>
    <name evidence="8" type="ORF">niasHT_016791</name>
</gene>
<name>A0ABD2LET3_9BILA</name>
<dbReference type="PROSITE" id="PS50089">
    <property type="entry name" value="ZF_RING_2"/>
    <property type="match status" value="1"/>
</dbReference>
<proteinExistence type="predicted"/>
<dbReference type="Pfam" id="PF00642">
    <property type="entry name" value="zf-CCCH"/>
    <property type="match status" value="1"/>
</dbReference>
<feature type="compositionally biased region" description="Basic and acidic residues" evidence="5">
    <location>
        <begin position="407"/>
        <end position="418"/>
    </location>
</feature>
<evidence type="ECO:0000259" key="6">
    <source>
        <dbReference type="PROSITE" id="PS50089"/>
    </source>
</evidence>
<evidence type="ECO:0000313" key="8">
    <source>
        <dbReference type="EMBL" id="KAL3113701.1"/>
    </source>
</evidence>
<feature type="region of interest" description="Disordered" evidence="5">
    <location>
        <begin position="407"/>
        <end position="458"/>
    </location>
</feature>
<evidence type="ECO:0008006" key="10">
    <source>
        <dbReference type="Google" id="ProtNLM"/>
    </source>
</evidence>
<keyword evidence="1 4" id="KW-0479">Metal-binding</keyword>
<dbReference type="SUPFAM" id="SSF57850">
    <property type="entry name" value="RING/U-box"/>
    <property type="match status" value="1"/>
</dbReference>
<feature type="domain" description="RING-type" evidence="6">
    <location>
        <begin position="350"/>
        <end position="387"/>
    </location>
</feature>
<dbReference type="FunFam" id="3.30.40.10:FF:000045">
    <property type="entry name" value="RING finger protein 113A"/>
    <property type="match status" value="1"/>
</dbReference>
<dbReference type="Gene3D" id="3.30.40.10">
    <property type="entry name" value="Zinc/RING finger domain, C3HC4 (zinc finger)"/>
    <property type="match status" value="1"/>
</dbReference>
<dbReference type="SMART" id="SM00184">
    <property type="entry name" value="RING"/>
    <property type="match status" value="1"/>
</dbReference>
<dbReference type="AlphaFoldDB" id="A0ABD2LET3"/>
<evidence type="ECO:0000256" key="5">
    <source>
        <dbReference type="SAM" id="MobiDB-lite"/>
    </source>
</evidence>
<dbReference type="InterPro" id="IPR039971">
    <property type="entry name" value="CWC24-like"/>
</dbReference>
<dbReference type="PANTHER" id="PTHR12930:SF0">
    <property type="entry name" value="RING FINGER PROTEIN 113B"/>
    <property type="match status" value="1"/>
</dbReference>
<dbReference type="PANTHER" id="PTHR12930">
    <property type="entry name" value="ZINC FINGER PROTEIN 183"/>
    <property type="match status" value="1"/>
</dbReference>
<feature type="region of interest" description="Disordered" evidence="5">
    <location>
        <begin position="1"/>
        <end position="234"/>
    </location>
</feature>
<dbReference type="InterPro" id="IPR013083">
    <property type="entry name" value="Znf_RING/FYVE/PHD"/>
</dbReference>
<sequence length="458" mass="52697">MDPANNASSAEQAPNVPFFRMRRKPMNTTMIRKRREEDENEEEKRRERKRAEEEDEEEAMEEEGKGEKQRQRGEESDGSGTSTEDDEGAKAAAEATRMKLVERRKHLRGRNLMHTTSKKRRREIEALAEEESSEDESDEKSGREGQTSFDPDVKFASSGTQRTGPSDMGATARSEVDTEYGRDSQSQFERIQEMLKKERMEREKREAEEEEDRKKYGEKAKRKEQPGTSQQQPKVYRGMALYGAKEHEDTIKGNAASGLNRLGPIRAQQYMRASVRWDYAPDICKDYKETGFCTFGDSCKFMHDRTDYKHGWEIERDWEAGKLKEAEADQYLISSGDEGAEEDDKLPHSCFICREHFRQPVVTKCKHYFCEECALKHYQRSKKCAVCGQKTDGVFNVAREILAKMRARDATKAKKGDENELDDQNDEGAEEVEAKTLPMAEEAGETIEENESEESSEE</sequence>
<evidence type="ECO:0000256" key="4">
    <source>
        <dbReference type="PROSITE-ProRule" id="PRU00723"/>
    </source>
</evidence>
<evidence type="ECO:0000256" key="2">
    <source>
        <dbReference type="ARBA" id="ARBA00022771"/>
    </source>
</evidence>
<feature type="domain" description="C3H1-type" evidence="7">
    <location>
        <begin position="278"/>
        <end position="306"/>
    </location>
</feature>
<dbReference type="SUPFAM" id="SSF90229">
    <property type="entry name" value="CCCH zinc finger"/>
    <property type="match status" value="1"/>
</dbReference>
<dbReference type="PROSITE" id="PS50103">
    <property type="entry name" value="ZF_C3H1"/>
    <property type="match status" value="1"/>
</dbReference>
<feature type="compositionally biased region" description="Polar residues" evidence="5">
    <location>
        <begin position="1"/>
        <end position="12"/>
    </location>
</feature>
<comment type="caution">
    <text evidence="8">The sequence shown here is derived from an EMBL/GenBank/DDBJ whole genome shotgun (WGS) entry which is preliminary data.</text>
</comment>
<dbReference type="InterPro" id="IPR000571">
    <property type="entry name" value="Znf_CCCH"/>
</dbReference>
<feature type="compositionally biased region" description="Acidic residues" evidence="5">
    <location>
        <begin position="126"/>
        <end position="138"/>
    </location>
</feature>
<protein>
    <recommendedName>
        <fullName evidence="10">Zinc finger protein</fullName>
    </recommendedName>
</protein>
<evidence type="ECO:0000259" key="7">
    <source>
        <dbReference type="PROSITE" id="PS50103"/>
    </source>
</evidence>
<evidence type="ECO:0000256" key="3">
    <source>
        <dbReference type="ARBA" id="ARBA00022833"/>
    </source>
</evidence>
<evidence type="ECO:0000313" key="9">
    <source>
        <dbReference type="Proteomes" id="UP001620626"/>
    </source>
</evidence>
<evidence type="ECO:0000256" key="1">
    <source>
        <dbReference type="ARBA" id="ARBA00022723"/>
    </source>
</evidence>